<protein>
    <recommendedName>
        <fullName evidence="1">Knr4/Smi1-like domain-containing protein</fullName>
    </recommendedName>
</protein>
<evidence type="ECO:0000313" key="2">
    <source>
        <dbReference type="EMBL" id="AFC30565.1"/>
    </source>
</evidence>
<name>H6NAT9_9BACL</name>
<evidence type="ECO:0000313" key="3">
    <source>
        <dbReference type="Proteomes" id="UP000007523"/>
    </source>
</evidence>
<dbReference type="SUPFAM" id="SSF160631">
    <property type="entry name" value="SMI1/KNR4-like"/>
    <property type="match status" value="1"/>
</dbReference>
<dbReference type="SMART" id="SM00860">
    <property type="entry name" value="SMI1_KNR4"/>
    <property type="match status" value="1"/>
</dbReference>
<accession>H6NAT9</accession>
<dbReference type="InterPro" id="IPR018958">
    <property type="entry name" value="Knr4/Smi1-like_dom"/>
</dbReference>
<evidence type="ECO:0000259" key="1">
    <source>
        <dbReference type="SMART" id="SM00860"/>
    </source>
</evidence>
<proteinExistence type="predicted"/>
<dbReference type="Pfam" id="PF09346">
    <property type="entry name" value="SMI1_KNR4"/>
    <property type="match status" value="1"/>
</dbReference>
<reference evidence="2 3" key="1">
    <citation type="journal article" date="2012" name="J. Bacteriol.">
        <title>Complete Genome Sequence of Paenibacillus mucilaginosus 3016, a Bacterium Functional as Microbial Fertilizer.</title>
        <authorList>
            <person name="Ma M."/>
            <person name="Wang Z."/>
            <person name="Li L."/>
            <person name="Jiang X."/>
            <person name="Guan D."/>
            <person name="Cao F."/>
            <person name="Chen H."/>
            <person name="Wang X."/>
            <person name="Shen D."/>
            <person name="Du B."/>
            <person name="Li J."/>
        </authorList>
    </citation>
    <scope>NUCLEOTIDE SEQUENCE [LARGE SCALE GENOMIC DNA]</scope>
    <source>
        <strain evidence="2 3">3016</strain>
    </source>
</reference>
<dbReference type="KEGG" id="pmq:PM3016_3748"/>
<feature type="domain" description="Knr4/Smi1-like" evidence="1">
    <location>
        <begin position="44"/>
        <end position="158"/>
    </location>
</feature>
<dbReference type="RefSeq" id="WP_014370491.1">
    <property type="nucleotide sequence ID" value="NC_016935.1"/>
</dbReference>
<dbReference type="HOGENOM" id="CLU_095986_0_0_9"/>
<gene>
    <name evidence="2" type="ORF">PM3016_3748</name>
</gene>
<dbReference type="EMBL" id="CP003235">
    <property type="protein sequence ID" value="AFC30565.1"/>
    <property type="molecule type" value="Genomic_DNA"/>
</dbReference>
<dbReference type="Gene3D" id="3.40.1580.10">
    <property type="entry name" value="SMI1/KNR4-like"/>
    <property type="match status" value="1"/>
</dbReference>
<sequence>MKQGEVIYKTICSLKERLHEGNGLLDIQLQEGYRAKTTCKFNIPALAEDLLSFQKGLGYKLPEDYYNFLTICNGCSLFDHPQYGGEAYLYPWQDIAQFTYEEPDEGYLKIAYIYQDNIVINLNAYNEGNNNYLMVKGHTEHFHEARPLMMNFELWFDRFIMSQGEKFWNWPLYNAENYYRLRG</sequence>
<dbReference type="AlphaFoldDB" id="H6NAT9"/>
<dbReference type="Proteomes" id="UP000007523">
    <property type="component" value="Chromosome"/>
</dbReference>
<organism evidence="2 3">
    <name type="scientific">Paenibacillus mucilaginosus 3016</name>
    <dbReference type="NCBI Taxonomy" id="1116391"/>
    <lineage>
        <taxon>Bacteria</taxon>
        <taxon>Bacillati</taxon>
        <taxon>Bacillota</taxon>
        <taxon>Bacilli</taxon>
        <taxon>Bacillales</taxon>
        <taxon>Paenibacillaceae</taxon>
        <taxon>Paenibacillus</taxon>
    </lineage>
</organism>
<dbReference type="InterPro" id="IPR037883">
    <property type="entry name" value="Knr4/Smi1-like_sf"/>
</dbReference>
<keyword evidence="3" id="KW-1185">Reference proteome</keyword>